<evidence type="ECO:0000259" key="2">
    <source>
        <dbReference type="SMART" id="SM00849"/>
    </source>
</evidence>
<evidence type="ECO:0000313" key="4">
    <source>
        <dbReference type="Proteomes" id="UP001497512"/>
    </source>
</evidence>
<evidence type="ECO:0000256" key="1">
    <source>
        <dbReference type="SAM" id="Phobius"/>
    </source>
</evidence>
<dbReference type="Proteomes" id="UP001497512">
    <property type="component" value="Chromosome 6"/>
</dbReference>
<dbReference type="InterPro" id="IPR036866">
    <property type="entry name" value="RibonucZ/Hydroxyglut_hydro"/>
</dbReference>
<feature type="transmembrane region" description="Helical" evidence="1">
    <location>
        <begin position="516"/>
        <end position="537"/>
    </location>
</feature>
<dbReference type="Gene3D" id="3.60.15.10">
    <property type="entry name" value="Ribonuclease Z/Hydroxyacylglutathione hydrolase-like"/>
    <property type="match status" value="1"/>
</dbReference>
<dbReference type="EMBL" id="OZ019898">
    <property type="protein sequence ID" value="CAK9229208.1"/>
    <property type="molecule type" value="Genomic_DNA"/>
</dbReference>
<keyword evidence="4" id="KW-1185">Reference proteome</keyword>
<feature type="domain" description="Metallo-beta-lactamase" evidence="2">
    <location>
        <begin position="219"/>
        <end position="408"/>
    </location>
</feature>
<gene>
    <name evidence="3" type="ORF">CSSPTR1EN2_LOCUS19618</name>
</gene>
<name>A0ABP0UTU3_9BRYO</name>
<organism evidence="3 4">
    <name type="scientific">Sphagnum troendelagicum</name>
    <dbReference type="NCBI Taxonomy" id="128251"/>
    <lineage>
        <taxon>Eukaryota</taxon>
        <taxon>Viridiplantae</taxon>
        <taxon>Streptophyta</taxon>
        <taxon>Embryophyta</taxon>
        <taxon>Bryophyta</taxon>
        <taxon>Sphagnophytina</taxon>
        <taxon>Sphagnopsida</taxon>
        <taxon>Sphagnales</taxon>
        <taxon>Sphagnaceae</taxon>
        <taxon>Sphagnum</taxon>
    </lineage>
</organism>
<dbReference type="SUPFAM" id="SSF56281">
    <property type="entry name" value="Metallo-hydrolase/oxidoreductase"/>
    <property type="match status" value="1"/>
</dbReference>
<dbReference type="InterPro" id="IPR050662">
    <property type="entry name" value="Sec-metab_biosynth-thioest"/>
</dbReference>
<dbReference type="Pfam" id="PF17778">
    <property type="entry name" value="WHD_BLACT"/>
    <property type="match status" value="1"/>
</dbReference>
<dbReference type="PANTHER" id="PTHR23131">
    <property type="entry name" value="ENDORIBONUCLEASE LACTB2"/>
    <property type="match status" value="1"/>
</dbReference>
<keyword evidence="1" id="KW-0812">Transmembrane</keyword>
<dbReference type="SMART" id="SM00849">
    <property type="entry name" value="Lactamase_B"/>
    <property type="match status" value="1"/>
</dbReference>
<reference evidence="3" key="1">
    <citation type="submission" date="2024-02" db="EMBL/GenBank/DDBJ databases">
        <authorList>
            <consortium name="ELIXIR-Norway"/>
            <consortium name="Elixir Norway"/>
        </authorList>
    </citation>
    <scope>NUCLEOTIDE SEQUENCE</scope>
</reference>
<accession>A0ABP0UTU3</accession>
<evidence type="ECO:0000313" key="3">
    <source>
        <dbReference type="EMBL" id="CAK9229208.1"/>
    </source>
</evidence>
<protein>
    <recommendedName>
        <fullName evidence="2">Metallo-beta-lactamase domain-containing protein</fullName>
    </recommendedName>
</protein>
<keyword evidence="1" id="KW-1133">Transmembrane helix</keyword>
<dbReference type="Pfam" id="PF00753">
    <property type="entry name" value="Lactamase_B"/>
    <property type="match status" value="1"/>
</dbReference>
<dbReference type="InterPro" id="IPR036388">
    <property type="entry name" value="WH-like_DNA-bd_sf"/>
</dbReference>
<sequence length="541" mass="58913">MGRGGGGEVEHRVALIVKNADPSEVFQIFLLKQTRPGNEIAGGEKDSDIWDLASVPLLRTAAAGKVGGDCDETLDEERLAKAIGNVEFNLDCLGLKGFAVSDAVEKIQTCIHPTGSGPCKSWRYWKYVEEPAYGPGPAVHTIVFIVEILRNDASFSADGEWFDPLEAYNLLVGSDSKQKRIGPLATLAFSSHFPPDLSFKYNLCVQGQEYPPGIFIAPMESATMLPFSKTNLVVFAPTGPLPKHAIDTGPAKAFGDALICDPGCHPQLAKVVNELPRKLLVFLTHHHFDHIDGLPTVRKQNPQAIIIAHQKTLQRMGKATTGFNCIAVEGGSKLLIAGQELEIISAPGHTDGHLALLHRVTGTVLVGDHCVGQGSSVLDPSSGANMQDYLDTCNRLLDLEPKVIVPAHGKPNLWPANMLHTYIKHREEREAKVLDAILGGARTAYEVVAEAYKDTPAAFWPAALKNVKLHVEHLDYLHKLPPDFDLEEFERSAKIPFYLRCFPSAAQYALRRRARFGTPLAGGLSLVVVAGAVACLWKKKK</sequence>
<keyword evidence="1" id="KW-0472">Membrane</keyword>
<dbReference type="PANTHER" id="PTHR23131:SF0">
    <property type="entry name" value="ENDORIBONUCLEASE LACTB2"/>
    <property type="match status" value="1"/>
</dbReference>
<dbReference type="InterPro" id="IPR001279">
    <property type="entry name" value="Metallo-B-lactamas"/>
</dbReference>
<dbReference type="InterPro" id="IPR041516">
    <property type="entry name" value="LACTB2_WH"/>
</dbReference>
<dbReference type="CDD" id="cd06262">
    <property type="entry name" value="metallo-hydrolase-like_MBL-fold"/>
    <property type="match status" value="1"/>
</dbReference>
<proteinExistence type="predicted"/>
<dbReference type="Gene3D" id="1.10.10.10">
    <property type="entry name" value="Winged helix-like DNA-binding domain superfamily/Winged helix DNA-binding domain"/>
    <property type="match status" value="1"/>
</dbReference>